<evidence type="ECO:0000256" key="1">
    <source>
        <dbReference type="ARBA" id="ARBA00001971"/>
    </source>
</evidence>
<reference evidence="22" key="1">
    <citation type="journal article" date="2023" name="bioRxiv">
        <title>Complete genome of the Medicago anthracnose fungus, Colletotrichum destructivum, reveals a mini-chromosome-like region within a core chromosome.</title>
        <authorList>
            <person name="Lapalu N."/>
            <person name="Simon A."/>
            <person name="Lu A."/>
            <person name="Plaumann P.-L."/>
            <person name="Amselem J."/>
            <person name="Pigne S."/>
            <person name="Auger A."/>
            <person name="Koch C."/>
            <person name="Dallery J.-F."/>
            <person name="O'Connell R.J."/>
        </authorList>
    </citation>
    <scope>NUCLEOTIDE SEQUENCE [LARGE SCALE GENOMIC DNA]</scope>
    <source>
        <strain evidence="22">CBS 520.97</strain>
    </source>
</reference>
<dbReference type="FunFam" id="1.10.630.10:FF:000040">
    <property type="entry name" value="Bifunctional cytochrome P450/NADPH--P450 reductase"/>
    <property type="match status" value="1"/>
</dbReference>
<dbReference type="GO" id="GO:0050660">
    <property type="term" value="F:flavin adenine dinucleotide binding"/>
    <property type="evidence" value="ECO:0007669"/>
    <property type="project" value="TreeGrafter"/>
</dbReference>
<comment type="cofactor">
    <cofactor evidence="16">
        <name>FAD</name>
        <dbReference type="ChEBI" id="CHEBI:57692"/>
    </cofactor>
    <cofactor evidence="16">
        <name>FMN</name>
        <dbReference type="ChEBI" id="CHEBI:58210"/>
    </cofactor>
</comment>
<dbReference type="GO" id="GO:0003958">
    <property type="term" value="F:NADPH-hemoprotein reductase activity"/>
    <property type="evidence" value="ECO:0007669"/>
    <property type="project" value="UniProtKB-UniRule"/>
</dbReference>
<dbReference type="PRINTS" id="PR00369">
    <property type="entry name" value="FLAVODOXIN"/>
</dbReference>
<dbReference type="PROSITE" id="PS00086">
    <property type="entry name" value="CYTOCHROME_P450"/>
    <property type="match status" value="1"/>
</dbReference>
<keyword evidence="22" id="KW-1185">Reference proteome</keyword>
<evidence type="ECO:0000256" key="8">
    <source>
        <dbReference type="ARBA" id="ARBA00022827"/>
    </source>
</evidence>
<name>A0AAX4IRF7_9PEZI</name>
<dbReference type="SUPFAM" id="SSF48264">
    <property type="entry name" value="Cytochrome P450"/>
    <property type="match status" value="1"/>
</dbReference>
<comment type="cofactor">
    <cofactor evidence="1 16 17">
        <name>heme</name>
        <dbReference type="ChEBI" id="CHEBI:30413"/>
    </cofactor>
</comment>
<dbReference type="Gene3D" id="3.40.50.80">
    <property type="entry name" value="Nucleotide-binding domain of ferredoxin-NADP reductase (FNR) module"/>
    <property type="match status" value="1"/>
</dbReference>
<dbReference type="Gene3D" id="2.40.30.10">
    <property type="entry name" value="Translation factors"/>
    <property type="match status" value="1"/>
</dbReference>
<dbReference type="SUPFAM" id="SSF63380">
    <property type="entry name" value="Riboflavin synthase domain-like"/>
    <property type="match status" value="1"/>
</dbReference>
<dbReference type="InterPro" id="IPR017938">
    <property type="entry name" value="Riboflavin_synthase-like_b-brl"/>
</dbReference>
<feature type="binding site" description="axial binding residue" evidence="17">
    <location>
        <position position="413"/>
    </location>
    <ligand>
        <name>heme</name>
        <dbReference type="ChEBI" id="CHEBI:30413"/>
    </ligand>
    <ligandPart>
        <name>Fe</name>
        <dbReference type="ChEBI" id="CHEBI:18248"/>
    </ligandPart>
</feature>
<evidence type="ECO:0000256" key="15">
    <source>
        <dbReference type="ARBA" id="ARBA00049342"/>
    </source>
</evidence>
<keyword evidence="12 16" id="KW-0408">Iron</keyword>
<evidence type="ECO:0000256" key="4">
    <source>
        <dbReference type="ARBA" id="ARBA00022617"/>
    </source>
</evidence>
<dbReference type="FunFam" id="3.40.50.360:FF:000032">
    <property type="entry name" value="Bifunctional cytochrome P450/NADPH--P450 reductase"/>
    <property type="match status" value="1"/>
</dbReference>
<dbReference type="FunFam" id="3.40.50.80:FF:000031">
    <property type="entry name" value="Bifunctional cytochrome P450/NADPH--P450 reductase"/>
    <property type="match status" value="1"/>
</dbReference>
<keyword evidence="10 16" id="KW-0249">Electron transport</keyword>
<dbReference type="KEGG" id="cdet:87947313"/>
<comment type="catalytic activity">
    <reaction evidence="14 16">
        <text>an organic molecule + reduced [NADPH--hemoprotein reductase] + O2 = an alcohol + oxidized [NADPH--hemoprotein reductase] + H2O + H(+)</text>
        <dbReference type="Rhea" id="RHEA:17149"/>
        <dbReference type="Rhea" id="RHEA-COMP:11964"/>
        <dbReference type="Rhea" id="RHEA-COMP:11965"/>
        <dbReference type="ChEBI" id="CHEBI:15377"/>
        <dbReference type="ChEBI" id="CHEBI:15378"/>
        <dbReference type="ChEBI" id="CHEBI:15379"/>
        <dbReference type="ChEBI" id="CHEBI:30879"/>
        <dbReference type="ChEBI" id="CHEBI:57618"/>
        <dbReference type="ChEBI" id="CHEBI:58210"/>
        <dbReference type="ChEBI" id="CHEBI:142491"/>
        <dbReference type="EC" id="1.14.14.1"/>
    </reaction>
</comment>
<evidence type="ECO:0000259" key="20">
    <source>
        <dbReference type="PROSITE" id="PS51384"/>
    </source>
</evidence>
<dbReference type="GO" id="GO:0005829">
    <property type="term" value="C:cytosol"/>
    <property type="evidence" value="ECO:0007669"/>
    <property type="project" value="TreeGrafter"/>
</dbReference>
<evidence type="ECO:0000256" key="5">
    <source>
        <dbReference type="ARBA" id="ARBA00022630"/>
    </source>
</evidence>
<evidence type="ECO:0000313" key="21">
    <source>
        <dbReference type="EMBL" id="WQF85799.1"/>
    </source>
</evidence>
<evidence type="ECO:0000256" key="11">
    <source>
        <dbReference type="ARBA" id="ARBA00023002"/>
    </source>
</evidence>
<dbReference type="Gene3D" id="1.20.990.10">
    <property type="entry name" value="NADPH-cytochrome p450 Reductase, Chain A, domain 3"/>
    <property type="match status" value="1"/>
</dbReference>
<dbReference type="Proteomes" id="UP001322277">
    <property type="component" value="Chromosome 7"/>
</dbReference>
<evidence type="ECO:0000256" key="6">
    <source>
        <dbReference type="ARBA" id="ARBA00022643"/>
    </source>
</evidence>
<dbReference type="InterPro" id="IPR001094">
    <property type="entry name" value="Flavdoxin-like"/>
</dbReference>
<comment type="similarity">
    <text evidence="2 16">In the N-terminal section; belongs to the cytochrome P450 family.</text>
</comment>
<evidence type="ECO:0000256" key="14">
    <source>
        <dbReference type="ARBA" id="ARBA00047827"/>
    </source>
</evidence>
<keyword evidence="5 16" id="KW-0285">Flavoprotein</keyword>
<dbReference type="InterPro" id="IPR003097">
    <property type="entry name" value="CysJ-like_FAD-binding"/>
</dbReference>
<evidence type="ECO:0000313" key="22">
    <source>
        <dbReference type="Proteomes" id="UP001322277"/>
    </source>
</evidence>
<protein>
    <recommendedName>
        <fullName evidence="16">Bifunctional cytochrome P450/NADPH--P450 reductase</fullName>
    </recommendedName>
    <domain>
        <recommendedName>
            <fullName evidence="16">Cytochrome P450</fullName>
            <ecNumber evidence="16">1.14.14.1</ecNumber>
        </recommendedName>
    </domain>
    <domain>
        <recommendedName>
            <fullName evidence="16">NADPH--cytochrome P450 reductase</fullName>
            <ecNumber evidence="16">1.6.2.4</ecNumber>
        </recommendedName>
    </domain>
</protein>
<dbReference type="Pfam" id="PF00258">
    <property type="entry name" value="Flavodoxin_1"/>
    <property type="match status" value="1"/>
</dbReference>
<evidence type="ECO:0000256" key="16">
    <source>
        <dbReference type="PIRNR" id="PIRNR000209"/>
    </source>
</evidence>
<dbReference type="Pfam" id="PF00175">
    <property type="entry name" value="NAD_binding_1"/>
    <property type="match status" value="1"/>
</dbReference>
<keyword evidence="13 16" id="KW-0503">Monooxygenase</keyword>
<evidence type="ECO:0000256" key="18">
    <source>
        <dbReference type="SAM" id="MobiDB-lite"/>
    </source>
</evidence>
<gene>
    <name evidence="21" type="ORF">CDEST_10813</name>
</gene>
<feature type="domain" description="Flavodoxin-like" evidence="19">
    <location>
        <begin position="513"/>
        <end position="654"/>
    </location>
</feature>
<dbReference type="RefSeq" id="XP_062783020.1">
    <property type="nucleotide sequence ID" value="XM_062926969.1"/>
</dbReference>
<organism evidence="21 22">
    <name type="scientific">Colletotrichum destructivum</name>
    <dbReference type="NCBI Taxonomy" id="34406"/>
    <lineage>
        <taxon>Eukaryota</taxon>
        <taxon>Fungi</taxon>
        <taxon>Dikarya</taxon>
        <taxon>Ascomycota</taxon>
        <taxon>Pezizomycotina</taxon>
        <taxon>Sordariomycetes</taxon>
        <taxon>Hypocreomycetidae</taxon>
        <taxon>Glomerellales</taxon>
        <taxon>Glomerellaceae</taxon>
        <taxon>Colletotrichum</taxon>
        <taxon>Colletotrichum destructivum species complex</taxon>
    </lineage>
</organism>
<keyword evidence="3 16" id="KW-0813">Transport</keyword>
<feature type="compositionally biased region" description="Polar residues" evidence="18">
    <location>
        <begin position="497"/>
        <end position="506"/>
    </location>
</feature>
<dbReference type="PRINTS" id="PR00371">
    <property type="entry name" value="FPNCR"/>
</dbReference>
<dbReference type="InterPro" id="IPR023206">
    <property type="entry name" value="Bifunctional_P450_P450_red"/>
</dbReference>
<comment type="catalytic activity">
    <reaction evidence="15 16">
        <text>2 oxidized [cytochrome P450] + NADPH = 2 reduced [cytochrome P450] + NADP(+) + H(+)</text>
        <dbReference type="Rhea" id="RHEA:24040"/>
        <dbReference type="Rhea" id="RHEA-COMP:14627"/>
        <dbReference type="Rhea" id="RHEA-COMP:14628"/>
        <dbReference type="ChEBI" id="CHEBI:15378"/>
        <dbReference type="ChEBI" id="CHEBI:55376"/>
        <dbReference type="ChEBI" id="CHEBI:57783"/>
        <dbReference type="ChEBI" id="CHEBI:58349"/>
        <dbReference type="ChEBI" id="CHEBI:60344"/>
        <dbReference type="EC" id="1.6.2.4"/>
    </reaction>
</comment>
<dbReference type="InterPro" id="IPR008254">
    <property type="entry name" value="Flavodoxin/NO_synth"/>
</dbReference>
<evidence type="ECO:0000256" key="17">
    <source>
        <dbReference type="PIRSR" id="PIRSR000209-1"/>
    </source>
</evidence>
<dbReference type="PROSITE" id="PS51384">
    <property type="entry name" value="FAD_FR"/>
    <property type="match status" value="1"/>
</dbReference>
<keyword evidence="7 16" id="KW-0479">Metal-binding</keyword>
<dbReference type="Pfam" id="PF00667">
    <property type="entry name" value="FAD_binding_1"/>
    <property type="match status" value="1"/>
</dbReference>
<dbReference type="InterPro" id="IPR001433">
    <property type="entry name" value="OxRdtase_FAD/NAD-bd"/>
</dbReference>
<dbReference type="PANTHER" id="PTHR19384:SF127">
    <property type="entry name" value="BIFUNCTIONAL CYTOCHROME P450_NADPH--P450 REDUCTASE"/>
    <property type="match status" value="1"/>
</dbReference>
<keyword evidence="8 16" id="KW-0274">FAD</keyword>
<dbReference type="InterPro" id="IPR001709">
    <property type="entry name" value="Flavoprot_Pyr_Nucl_cyt_Rdtase"/>
</dbReference>
<accession>A0AAX4IRF7</accession>
<dbReference type="AlphaFoldDB" id="A0AAX4IRF7"/>
<dbReference type="GO" id="GO:0010181">
    <property type="term" value="F:FMN binding"/>
    <property type="evidence" value="ECO:0007669"/>
    <property type="project" value="UniProtKB-UniRule"/>
</dbReference>
<dbReference type="GO" id="GO:0020037">
    <property type="term" value="F:heme binding"/>
    <property type="evidence" value="ECO:0007669"/>
    <property type="project" value="UniProtKB-UniRule"/>
</dbReference>
<dbReference type="SUPFAM" id="SSF52218">
    <property type="entry name" value="Flavoproteins"/>
    <property type="match status" value="1"/>
</dbReference>
<dbReference type="FunFam" id="2.40.30.10:FF:000198">
    <property type="entry name" value="Bifunctional cytochrome P450/NADPH--P450 reductase"/>
    <property type="match status" value="1"/>
</dbReference>
<dbReference type="EMBL" id="CP137311">
    <property type="protein sequence ID" value="WQF85799.1"/>
    <property type="molecule type" value="Genomic_DNA"/>
</dbReference>
<dbReference type="PROSITE" id="PS50902">
    <property type="entry name" value="FLAVODOXIN_LIKE"/>
    <property type="match status" value="1"/>
</dbReference>
<evidence type="ECO:0000259" key="19">
    <source>
        <dbReference type="PROSITE" id="PS50902"/>
    </source>
</evidence>
<dbReference type="GO" id="GO:0005506">
    <property type="term" value="F:iron ion binding"/>
    <property type="evidence" value="ECO:0007669"/>
    <property type="project" value="UniProtKB-UniRule"/>
</dbReference>
<evidence type="ECO:0000256" key="10">
    <source>
        <dbReference type="ARBA" id="ARBA00022982"/>
    </source>
</evidence>
<dbReference type="PANTHER" id="PTHR19384">
    <property type="entry name" value="NITRIC OXIDE SYNTHASE-RELATED"/>
    <property type="match status" value="1"/>
</dbReference>
<dbReference type="CDD" id="cd11068">
    <property type="entry name" value="CYP120A1"/>
    <property type="match status" value="1"/>
</dbReference>
<dbReference type="EC" id="1.6.2.4" evidence="16"/>
<feature type="domain" description="FAD-binding FR-type" evidence="20">
    <location>
        <begin position="692"/>
        <end position="921"/>
    </location>
</feature>
<dbReference type="CDD" id="cd06206">
    <property type="entry name" value="bifunctional_CYPOR"/>
    <property type="match status" value="1"/>
</dbReference>
<evidence type="ECO:0000256" key="3">
    <source>
        <dbReference type="ARBA" id="ARBA00022448"/>
    </source>
</evidence>
<keyword evidence="9 16" id="KW-0521">NADP</keyword>
<dbReference type="InterPro" id="IPR039261">
    <property type="entry name" value="FNR_nucleotide-bd"/>
</dbReference>
<evidence type="ECO:0000256" key="9">
    <source>
        <dbReference type="ARBA" id="ARBA00022857"/>
    </source>
</evidence>
<evidence type="ECO:0000256" key="13">
    <source>
        <dbReference type="ARBA" id="ARBA00023033"/>
    </source>
</evidence>
<dbReference type="Gene3D" id="3.40.50.360">
    <property type="match status" value="1"/>
</dbReference>
<dbReference type="EC" id="1.14.14.1" evidence="16"/>
<dbReference type="InterPro" id="IPR017972">
    <property type="entry name" value="Cyt_P450_CS"/>
</dbReference>
<evidence type="ECO:0000256" key="2">
    <source>
        <dbReference type="ARBA" id="ARBA00010018"/>
    </source>
</evidence>
<dbReference type="GO" id="GO:0070330">
    <property type="term" value="F:aromatase activity"/>
    <property type="evidence" value="ECO:0007669"/>
    <property type="project" value="UniProtKB-UniRule"/>
</dbReference>
<dbReference type="Gene3D" id="1.10.630.10">
    <property type="entry name" value="Cytochrome P450"/>
    <property type="match status" value="1"/>
</dbReference>
<dbReference type="InterPro" id="IPR017927">
    <property type="entry name" value="FAD-bd_FR_type"/>
</dbReference>
<sequence>MAVEEVPIPEPRGLPFLGNIAEFNPENPMEDLKRLADTYGVLVGEVYRLRFPGGKTACFVSTNALVNELCDESRFQKTLNNVLGEVREIANDGLFTASLDEPNWGIAHRILIPAFGPVTIRGMLDEMVDVASQMALKWARHGPSAPIMVTDDFTRLALDTIALCSMDFRFNSYYREELHPFVKAMGDALTECGNRDRRPAFANHFFRGTQQKFFADIELLRKTAQEVLEARKAHPSDRKDLLSAMLNGVDPKTGQRMTDDSIIDNLITFLIAGHETTSGMLSFAFYELLRHPAAYRKVQQEVDEVVGQGAIKMDHLSKLPYLNAVLRETLRLSSTIPAFGVEAKENTLIGGKYRVKKGEPIALLLGRAHLDPVVYGDDATEFKPERMLDKNFERLQKEFPNSWKPFGNGMRACIGRPFAWQEGLIAMAMLLQNFNFTMDDPNYQLKVAESLTIKPKGFYMRAALRNGMSPTELEQKLAGRGPSKMTLPSRPSAHANGPTTNGNKATEASGKPIGIYYGSNSGTCEALAQRLAADAKTHGFSATVVEPLDTARENLPKNQPVVIVTASYEGQPPDNAAHFVAWLESLKAQELGSVPYAVFGCGHHDWVQTFHRVPKLVDAIMEERGASRLVPMGLTNAAERDMFSDFEAWEDEVLWPALIAKYDVGEPQNGSVDSKPGLAVQVSNPRTLTLRQDVSEAVVSEERTLTAVDAAQKKHMAIQLPAGMTYRAGDYLAVLPLNPRDNVERVFRRFRLARDACLTISGDKHTPLPVNQTVSAFDVLGAYVELAQPATKRNVLSLKEATKDAETIEKLEKLAGEEYHEEITKKRMTVLGLLERFPSIELSIGAFLAMLPPMRVRQYSISSSPLRDPSVATLTYSVLDEPSLSGQGRHVGVATSYLAALKAGDKLHVAVRPSHQAFHLPHNPEKTPLILVAAGSGIAPFRGFVQERAALVAAGRTLAPALLFFGCRRPGADDLYREELDRWEEAGAVAVRRAYSRAAGESEGCQYVQHRLWHEREEVSRLWAEGAKLFVCGTRNVGKAVEETCVRVILESAKEGKGQPELRGLDYEGAKKWFEGIRNERYATDVFD</sequence>
<dbReference type="InterPro" id="IPR029039">
    <property type="entry name" value="Flavoprotein-like_sf"/>
</dbReference>
<evidence type="ECO:0000256" key="12">
    <source>
        <dbReference type="ARBA" id="ARBA00023004"/>
    </source>
</evidence>
<proteinExistence type="inferred from homology"/>
<keyword evidence="11 16" id="KW-0560">Oxidoreductase</keyword>
<dbReference type="GeneID" id="87947313"/>
<keyword evidence="6 16" id="KW-0288">FMN</keyword>
<keyword evidence="4 16" id="KW-0349">Heme</keyword>
<evidence type="ECO:0000256" key="7">
    <source>
        <dbReference type="ARBA" id="ARBA00022723"/>
    </source>
</evidence>
<dbReference type="InterPro" id="IPR023173">
    <property type="entry name" value="NADPH_Cyt_P450_Rdtase_alpha"/>
</dbReference>
<dbReference type="PIRSF" id="PIRSF000209">
    <property type="entry name" value="Bifunctional_P450_P450R"/>
    <property type="match status" value="1"/>
</dbReference>
<dbReference type="SUPFAM" id="SSF52343">
    <property type="entry name" value="Ferredoxin reductase-like, C-terminal NADP-linked domain"/>
    <property type="match status" value="1"/>
</dbReference>
<dbReference type="Pfam" id="PF00067">
    <property type="entry name" value="p450"/>
    <property type="match status" value="1"/>
</dbReference>
<dbReference type="InterPro" id="IPR001128">
    <property type="entry name" value="Cyt_P450"/>
</dbReference>
<dbReference type="InterPro" id="IPR036396">
    <property type="entry name" value="Cyt_P450_sf"/>
</dbReference>
<feature type="region of interest" description="Disordered" evidence="18">
    <location>
        <begin position="476"/>
        <end position="508"/>
    </location>
</feature>